<dbReference type="STRING" id="1095630.A0A2J6SNP4"/>
<sequence>MSIQSRKGRFAAVLDEINFQPPVGFVDELAANYKSALEIVLEAEPGALSLLKYLKPIRKEVSIILEGPQGTQEWTIEKLGFEVDFLATTNFFGVSEVDGLFGRMLEKLRLEVGLRG</sequence>
<protein>
    <submittedName>
        <fullName evidence="1">Uncharacterized protein</fullName>
    </submittedName>
</protein>
<dbReference type="AlphaFoldDB" id="A0A2J6SNP4"/>
<keyword evidence="2" id="KW-1185">Reference proteome</keyword>
<dbReference type="EMBL" id="KZ613905">
    <property type="protein sequence ID" value="PMD52368.1"/>
    <property type="molecule type" value="Genomic_DNA"/>
</dbReference>
<gene>
    <name evidence="1" type="ORF">K444DRAFT_636236</name>
</gene>
<evidence type="ECO:0000313" key="1">
    <source>
        <dbReference type="EMBL" id="PMD52368.1"/>
    </source>
</evidence>
<dbReference type="OrthoDB" id="1694274at2759"/>
<reference evidence="1 2" key="1">
    <citation type="submission" date="2016-04" db="EMBL/GenBank/DDBJ databases">
        <title>A degradative enzymes factory behind the ericoid mycorrhizal symbiosis.</title>
        <authorList>
            <consortium name="DOE Joint Genome Institute"/>
            <person name="Martino E."/>
            <person name="Morin E."/>
            <person name="Grelet G."/>
            <person name="Kuo A."/>
            <person name="Kohler A."/>
            <person name="Daghino S."/>
            <person name="Barry K."/>
            <person name="Choi C."/>
            <person name="Cichocki N."/>
            <person name="Clum A."/>
            <person name="Copeland A."/>
            <person name="Hainaut M."/>
            <person name="Haridas S."/>
            <person name="Labutti K."/>
            <person name="Lindquist E."/>
            <person name="Lipzen A."/>
            <person name="Khouja H.-R."/>
            <person name="Murat C."/>
            <person name="Ohm R."/>
            <person name="Olson A."/>
            <person name="Spatafora J."/>
            <person name="Veneault-Fourrey C."/>
            <person name="Henrissat B."/>
            <person name="Grigoriev I."/>
            <person name="Martin F."/>
            <person name="Perotto S."/>
        </authorList>
    </citation>
    <scope>NUCLEOTIDE SEQUENCE [LARGE SCALE GENOMIC DNA]</scope>
    <source>
        <strain evidence="1 2">E</strain>
    </source>
</reference>
<dbReference type="GeneID" id="36592049"/>
<proteinExistence type="predicted"/>
<evidence type="ECO:0000313" key="2">
    <source>
        <dbReference type="Proteomes" id="UP000235371"/>
    </source>
</evidence>
<dbReference type="Proteomes" id="UP000235371">
    <property type="component" value="Unassembled WGS sequence"/>
</dbReference>
<dbReference type="RefSeq" id="XP_024729272.1">
    <property type="nucleotide sequence ID" value="XM_024883972.1"/>
</dbReference>
<organism evidence="1 2">
    <name type="scientific">Hyaloscypha bicolor E</name>
    <dbReference type="NCBI Taxonomy" id="1095630"/>
    <lineage>
        <taxon>Eukaryota</taxon>
        <taxon>Fungi</taxon>
        <taxon>Dikarya</taxon>
        <taxon>Ascomycota</taxon>
        <taxon>Pezizomycotina</taxon>
        <taxon>Leotiomycetes</taxon>
        <taxon>Helotiales</taxon>
        <taxon>Hyaloscyphaceae</taxon>
        <taxon>Hyaloscypha</taxon>
        <taxon>Hyaloscypha bicolor</taxon>
    </lineage>
</organism>
<accession>A0A2J6SNP4</accession>
<dbReference type="InParanoid" id="A0A2J6SNP4"/>
<name>A0A2J6SNP4_9HELO</name>